<feature type="signal peptide" evidence="3">
    <location>
        <begin position="1"/>
        <end position="22"/>
    </location>
</feature>
<dbReference type="PANTHER" id="PTHR43695:SF1">
    <property type="entry name" value="RHAMNOGALACTURONAN ACETYLESTERASE"/>
    <property type="match status" value="1"/>
</dbReference>
<feature type="domain" description="SGNH hydrolase-type esterase" evidence="4">
    <location>
        <begin position="28"/>
        <end position="220"/>
    </location>
</feature>
<dbReference type="PANTHER" id="PTHR43695">
    <property type="entry name" value="PUTATIVE (AFU_ORTHOLOGUE AFUA_2G17250)-RELATED"/>
    <property type="match status" value="1"/>
</dbReference>
<evidence type="ECO:0000256" key="1">
    <source>
        <dbReference type="ARBA" id="ARBA00008668"/>
    </source>
</evidence>
<dbReference type="Pfam" id="PF13472">
    <property type="entry name" value="Lipase_GDSL_2"/>
    <property type="match status" value="1"/>
</dbReference>
<dbReference type="Proteomes" id="UP000736335">
    <property type="component" value="Unassembled WGS sequence"/>
</dbReference>
<keyword evidence="3" id="KW-0732">Signal</keyword>
<comment type="caution">
    <text evidence="5">The sequence shown here is derived from an EMBL/GenBank/DDBJ whole genome shotgun (WGS) entry which is preliminary data.</text>
</comment>
<dbReference type="OrthoDB" id="2141316at2759"/>
<dbReference type="Gene3D" id="3.40.50.1110">
    <property type="entry name" value="SGNH hydrolase"/>
    <property type="match status" value="1"/>
</dbReference>
<comment type="similarity">
    <text evidence="1">Belongs to the 'GDSL' lipolytic enzyme family.</text>
</comment>
<dbReference type="InterPro" id="IPR013830">
    <property type="entry name" value="SGNH_hydro"/>
</dbReference>
<dbReference type="InterPro" id="IPR037459">
    <property type="entry name" value="RhgT-like"/>
</dbReference>
<reference evidence="5" key="2">
    <citation type="submission" date="2020-11" db="EMBL/GenBank/DDBJ databases">
        <authorList>
            <consortium name="DOE Joint Genome Institute"/>
            <person name="Kuo A."/>
            <person name="Miyauchi S."/>
            <person name="Kiss E."/>
            <person name="Drula E."/>
            <person name="Kohler A."/>
            <person name="Sanchez-Garcia M."/>
            <person name="Andreopoulos B."/>
            <person name="Barry K.W."/>
            <person name="Bonito G."/>
            <person name="Buee M."/>
            <person name="Carver A."/>
            <person name="Chen C."/>
            <person name="Cichocki N."/>
            <person name="Clum A."/>
            <person name="Culley D."/>
            <person name="Crous P.W."/>
            <person name="Fauchery L."/>
            <person name="Girlanda M."/>
            <person name="Hayes R."/>
            <person name="Keri Z."/>
            <person name="Labutti K."/>
            <person name="Lipzen A."/>
            <person name="Lombard V."/>
            <person name="Magnuson J."/>
            <person name="Maillard F."/>
            <person name="Morin E."/>
            <person name="Murat C."/>
            <person name="Nolan M."/>
            <person name="Ohm R."/>
            <person name="Pangilinan J."/>
            <person name="Pereira M."/>
            <person name="Perotto S."/>
            <person name="Peter M."/>
            <person name="Riley R."/>
            <person name="Sitrit Y."/>
            <person name="Stielow B."/>
            <person name="Szollosi G."/>
            <person name="Zifcakova L."/>
            <person name="Stursova M."/>
            <person name="Spatafora J.W."/>
            <person name="Tedersoo L."/>
            <person name="Vaario L.-M."/>
            <person name="Yamada A."/>
            <person name="Yan M."/>
            <person name="Wang P."/>
            <person name="Xu J."/>
            <person name="Bruns T."/>
            <person name="Baldrian P."/>
            <person name="Vilgalys R."/>
            <person name="Henrissat B."/>
            <person name="Grigoriev I.V."/>
            <person name="Hibbett D."/>
            <person name="Nagy L.G."/>
            <person name="Martin F.M."/>
        </authorList>
    </citation>
    <scope>NUCLEOTIDE SEQUENCE</scope>
    <source>
        <strain evidence="5">UH-Tt-Lm1</strain>
    </source>
</reference>
<proteinExistence type="inferred from homology"/>
<organism evidence="5 6">
    <name type="scientific">Thelephora terrestris</name>
    <dbReference type="NCBI Taxonomy" id="56493"/>
    <lineage>
        <taxon>Eukaryota</taxon>
        <taxon>Fungi</taxon>
        <taxon>Dikarya</taxon>
        <taxon>Basidiomycota</taxon>
        <taxon>Agaricomycotina</taxon>
        <taxon>Agaricomycetes</taxon>
        <taxon>Thelephorales</taxon>
        <taxon>Thelephoraceae</taxon>
        <taxon>Thelephora</taxon>
    </lineage>
</organism>
<keyword evidence="2" id="KW-0378">Hydrolase</keyword>
<dbReference type="GO" id="GO:0016787">
    <property type="term" value="F:hydrolase activity"/>
    <property type="evidence" value="ECO:0007669"/>
    <property type="project" value="UniProtKB-KW"/>
</dbReference>
<protein>
    <submittedName>
        <fullName evidence="5">Rhamnogalacturonan acetylesterase RgaE</fullName>
    </submittedName>
</protein>
<evidence type="ECO:0000313" key="6">
    <source>
        <dbReference type="Proteomes" id="UP000736335"/>
    </source>
</evidence>
<evidence type="ECO:0000313" key="5">
    <source>
        <dbReference type="EMBL" id="KAF9780301.1"/>
    </source>
</evidence>
<name>A0A9P6H658_9AGAM</name>
<evidence type="ECO:0000256" key="2">
    <source>
        <dbReference type="ARBA" id="ARBA00022801"/>
    </source>
</evidence>
<sequence>MSRTHPAFPLVVLSLFSLCANAVTVWLAGDSTTASRVGSLYVGWGSELQDFLTIPVQNMAIAGKSLRSFTKDGHFDWMHSLVDEGDIVIIEFGNFEGGGPLGSIRNNVLCPGLDTTVTCESDDGEVFHTFFKYMEDAARSFKALGAFVIISSQTPGNPFRYHTETTPVYALYAKAVAEKTGVAFVDHFSLTRDEYLSLGAAAVNKMLPSDGIHTTLAGAEVAARSFIKGVLCGGQLNPLYPYVSADARLEILRRKGGALCKGSLSLNP</sequence>
<feature type="chain" id="PRO_5040498767" evidence="3">
    <location>
        <begin position="23"/>
        <end position="268"/>
    </location>
</feature>
<keyword evidence="6" id="KW-1185">Reference proteome</keyword>
<dbReference type="InterPro" id="IPR036514">
    <property type="entry name" value="SGNH_hydro_sf"/>
</dbReference>
<dbReference type="EMBL" id="WIUZ02000017">
    <property type="protein sequence ID" value="KAF9780301.1"/>
    <property type="molecule type" value="Genomic_DNA"/>
</dbReference>
<evidence type="ECO:0000259" key="4">
    <source>
        <dbReference type="Pfam" id="PF13472"/>
    </source>
</evidence>
<dbReference type="SUPFAM" id="SSF52266">
    <property type="entry name" value="SGNH hydrolase"/>
    <property type="match status" value="1"/>
</dbReference>
<dbReference type="AlphaFoldDB" id="A0A9P6H658"/>
<reference evidence="5" key="1">
    <citation type="journal article" date="2020" name="Nat. Commun.">
        <title>Large-scale genome sequencing of mycorrhizal fungi provides insights into the early evolution of symbiotic traits.</title>
        <authorList>
            <person name="Miyauchi S."/>
            <person name="Kiss E."/>
            <person name="Kuo A."/>
            <person name="Drula E."/>
            <person name="Kohler A."/>
            <person name="Sanchez-Garcia M."/>
            <person name="Morin E."/>
            <person name="Andreopoulos B."/>
            <person name="Barry K.W."/>
            <person name="Bonito G."/>
            <person name="Buee M."/>
            <person name="Carver A."/>
            <person name="Chen C."/>
            <person name="Cichocki N."/>
            <person name="Clum A."/>
            <person name="Culley D."/>
            <person name="Crous P.W."/>
            <person name="Fauchery L."/>
            <person name="Girlanda M."/>
            <person name="Hayes R.D."/>
            <person name="Keri Z."/>
            <person name="LaButti K."/>
            <person name="Lipzen A."/>
            <person name="Lombard V."/>
            <person name="Magnuson J."/>
            <person name="Maillard F."/>
            <person name="Murat C."/>
            <person name="Nolan M."/>
            <person name="Ohm R.A."/>
            <person name="Pangilinan J."/>
            <person name="Pereira M.F."/>
            <person name="Perotto S."/>
            <person name="Peter M."/>
            <person name="Pfister S."/>
            <person name="Riley R."/>
            <person name="Sitrit Y."/>
            <person name="Stielow J.B."/>
            <person name="Szollosi G."/>
            <person name="Zifcakova L."/>
            <person name="Stursova M."/>
            <person name="Spatafora J.W."/>
            <person name="Tedersoo L."/>
            <person name="Vaario L.M."/>
            <person name="Yamada A."/>
            <person name="Yan M."/>
            <person name="Wang P."/>
            <person name="Xu J."/>
            <person name="Bruns T."/>
            <person name="Baldrian P."/>
            <person name="Vilgalys R."/>
            <person name="Dunand C."/>
            <person name="Henrissat B."/>
            <person name="Grigoriev I.V."/>
            <person name="Hibbett D."/>
            <person name="Nagy L.G."/>
            <person name="Martin F.M."/>
        </authorList>
    </citation>
    <scope>NUCLEOTIDE SEQUENCE</scope>
    <source>
        <strain evidence="5">UH-Tt-Lm1</strain>
    </source>
</reference>
<accession>A0A9P6H658</accession>
<gene>
    <name evidence="5" type="ORF">BJ322DRAFT_1112963</name>
</gene>
<evidence type="ECO:0000256" key="3">
    <source>
        <dbReference type="SAM" id="SignalP"/>
    </source>
</evidence>